<accession>A0A4Q4MH26</accession>
<name>A0A4Q4MH26_9PLEO</name>
<reference evidence="3" key="1">
    <citation type="journal article" date="2019" name="bioRxiv">
        <title>Genomics, evolutionary history and diagnostics of the Alternaria alternata species group including apple and Asian pear pathotypes.</title>
        <authorList>
            <person name="Armitage A.D."/>
            <person name="Cockerton H.M."/>
            <person name="Sreenivasaprasad S."/>
            <person name="Woodhall J.W."/>
            <person name="Lane C.R."/>
            <person name="Harrison R.J."/>
            <person name="Clarkson J.P."/>
        </authorList>
    </citation>
    <scope>NUCLEOTIDE SEQUENCE [LARGE SCALE GENOMIC DNA]</scope>
    <source>
        <strain evidence="3">FERA 1082</strain>
    </source>
</reference>
<dbReference type="AlphaFoldDB" id="A0A4Q4MH26"/>
<keyword evidence="1" id="KW-0472">Membrane</keyword>
<sequence length="188" mass="21385">MASVDNRPLGQQTLRGFGIFQAIVSIPTMVILGFFAWEQMVFPYREDFYSFFAPSMTAFMAAGIVFIVYVQRKAIATPYQVLMFEAAKSVLATGLWLWLILDSAFGPWRVQHHDHAPDTYVDPDYVKRRVQHDALASLLLIVFFYPPLGYSYIVWRTKSSHGGGEGEERLNREERAPLLSRTSGRVLG</sequence>
<evidence type="ECO:0000256" key="1">
    <source>
        <dbReference type="SAM" id="Phobius"/>
    </source>
</evidence>
<feature type="transmembrane region" description="Helical" evidence="1">
    <location>
        <begin position="17"/>
        <end position="37"/>
    </location>
</feature>
<evidence type="ECO:0000313" key="3">
    <source>
        <dbReference type="Proteomes" id="UP000292402"/>
    </source>
</evidence>
<keyword evidence="1" id="KW-1133">Transmembrane helix</keyword>
<evidence type="ECO:0008006" key="4">
    <source>
        <dbReference type="Google" id="ProtNLM"/>
    </source>
</evidence>
<proteinExistence type="predicted"/>
<evidence type="ECO:0000313" key="2">
    <source>
        <dbReference type="EMBL" id="RYN51368.1"/>
    </source>
</evidence>
<protein>
    <recommendedName>
        <fullName evidence="4">MARVEL domain-containing protein</fullName>
    </recommendedName>
</protein>
<feature type="transmembrane region" description="Helical" evidence="1">
    <location>
        <begin position="134"/>
        <end position="155"/>
    </location>
</feature>
<gene>
    <name evidence="2" type="ORF">AA0114_g5504</name>
</gene>
<comment type="caution">
    <text evidence="2">The sequence shown here is derived from an EMBL/GenBank/DDBJ whole genome shotgun (WGS) entry which is preliminary data.</text>
</comment>
<dbReference type="EMBL" id="PDXA01000016">
    <property type="protein sequence ID" value="RYN51368.1"/>
    <property type="molecule type" value="Genomic_DNA"/>
</dbReference>
<feature type="transmembrane region" description="Helical" evidence="1">
    <location>
        <begin position="49"/>
        <end position="70"/>
    </location>
</feature>
<keyword evidence="1" id="KW-0812">Transmembrane</keyword>
<organism evidence="2 3">
    <name type="scientific">Alternaria tenuissima</name>
    <dbReference type="NCBI Taxonomy" id="119927"/>
    <lineage>
        <taxon>Eukaryota</taxon>
        <taxon>Fungi</taxon>
        <taxon>Dikarya</taxon>
        <taxon>Ascomycota</taxon>
        <taxon>Pezizomycotina</taxon>
        <taxon>Dothideomycetes</taxon>
        <taxon>Pleosporomycetidae</taxon>
        <taxon>Pleosporales</taxon>
        <taxon>Pleosporineae</taxon>
        <taxon>Pleosporaceae</taxon>
        <taxon>Alternaria</taxon>
        <taxon>Alternaria sect. Alternaria</taxon>
        <taxon>Alternaria alternata complex</taxon>
    </lineage>
</organism>
<dbReference type="Proteomes" id="UP000292402">
    <property type="component" value="Unassembled WGS sequence"/>
</dbReference>